<proteinExistence type="predicted"/>
<dbReference type="GeneID" id="46433308"/>
<protein>
    <submittedName>
        <fullName evidence="1">Uncharacterized protein</fullName>
    </submittedName>
</protein>
<accession>A0A1H2KS86</accession>
<reference evidence="1" key="3">
    <citation type="submission" date="2020-03" db="EMBL/GenBank/DDBJ databases">
        <authorList>
            <person name="Maier C."/>
            <person name="Huptas C."/>
            <person name="von Neubeck M."/>
            <person name="Scherer S."/>
            <person name="Wenning M."/>
            <person name="Lucking G."/>
        </authorList>
    </citation>
    <scope>NUCLEOTIDE SEQUENCE</scope>
    <source>
        <strain evidence="1">WS 5114</strain>
    </source>
</reference>
<keyword evidence="3" id="KW-1185">Reference proteome</keyword>
<dbReference type="EMBL" id="JAAQXV010000004">
    <property type="protein sequence ID" value="NMZ80328.1"/>
    <property type="molecule type" value="Genomic_DNA"/>
</dbReference>
<dbReference type="RefSeq" id="WP_010458980.1">
    <property type="nucleotide sequence ID" value="NZ_CP177237.1"/>
</dbReference>
<reference evidence="1 4" key="2">
    <citation type="journal article" date="2020" name="Front. Microbiol.">
        <title>Genetic Organization of the aprX-lipA2 Operon Affects the Proteolytic Potential of Pseudomonas Species in Milk.</title>
        <authorList>
            <person name="Maier C."/>
            <person name="Huptas C."/>
            <person name="von Neubeck M."/>
            <person name="Scherer S."/>
            <person name="Wenning M."/>
            <person name="Lucking G."/>
        </authorList>
    </citation>
    <scope>NUCLEOTIDE SEQUENCE [LARGE SCALE GENOMIC DNA]</scope>
    <source>
        <strain evidence="1 4">WS 5114</strain>
    </source>
</reference>
<reference evidence="2 3" key="1">
    <citation type="submission" date="2016-10" db="EMBL/GenBank/DDBJ databases">
        <authorList>
            <person name="Varghese N."/>
            <person name="Submissions S."/>
        </authorList>
    </citation>
    <scope>NUCLEOTIDE SEQUENCE [LARGE SCALE GENOMIC DNA]</scope>
    <source>
        <strain evidence="2 3">LMG 21607</strain>
    </source>
</reference>
<organism evidence="1 4">
    <name type="scientific">Pseudomonas mandelii</name>
    <dbReference type="NCBI Taxonomy" id="75612"/>
    <lineage>
        <taxon>Bacteria</taxon>
        <taxon>Pseudomonadati</taxon>
        <taxon>Pseudomonadota</taxon>
        <taxon>Gammaproteobacteria</taxon>
        <taxon>Pseudomonadales</taxon>
        <taxon>Pseudomonadaceae</taxon>
        <taxon>Pseudomonas</taxon>
    </lineage>
</organism>
<dbReference type="Proteomes" id="UP000548707">
    <property type="component" value="Unassembled WGS sequence"/>
</dbReference>
<evidence type="ECO:0000313" key="3">
    <source>
        <dbReference type="Proteomes" id="UP000182476"/>
    </source>
</evidence>
<dbReference type="Proteomes" id="UP000182476">
    <property type="component" value="Chromosome I"/>
</dbReference>
<gene>
    <name evidence="1" type="ORF">HBO26_13620</name>
    <name evidence="2" type="ORF">SAMN04489801_6412</name>
</gene>
<dbReference type="AlphaFoldDB" id="A0A1H2KS86"/>
<evidence type="ECO:0000313" key="2">
    <source>
        <dbReference type="EMBL" id="SDU71550.1"/>
    </source>
</evidence>
<sequence>MSKKTIYAKEFDICVSMSDLVTWEGDRKAPSADLQAVFTTLEIPVNIIELHELYFAHLYNGYGDVHVYHAQNNGGSIFAIDLYRELTDQQDLTGLFLRIESPAFDQALAHLRSFFDSARCQVAFEQASYSRRLRETLDESRYPRLVEVDHDFIQQHYTHR</sequence>
<evidence type="ECO:0000313" key="1">
    <source>
        <dbReference type="EMBL" id="NMZ80328.1"/>
    </source>
</evidence>
<name>A0A1H2KS86_9PSED</name>
<evidence type="ECO:0000313" key="4">
    <source>
        <dbReference type="Proteomes" id="UP000548707"/>
    </source>
</evidence>
<dbReference type="EMBL" id="LT629796">
    <property type="protein sequence ID" value="SDU71550.1"/>
    <property type="molecule type" value="Genomic_DNA"/>
</dbReference>